<dbReference type="AlphaFoldDB" id="A0A7D5LD70"/>
<dbReference type="OrthoDB" id="359367at2157"/>
<reference evidence="1 2" key="1">
    <citation type="submission" date="2020-06" db="EMBL/GenBank/DDBJ databases">
        <title>NJ-3-1, isolated from saline soil.</title>
        <authorList>
            <person name="Cui H.L."/>
            <person name="Shi X."/>
        </authorList>
    </citation>
    <scope>NUCLEOTIDE SEQUENCE [LARGE SCALE GENOMIC DNA]</scope>
    <source>
        <strain evidence="1 2">NJ-3-1</strain>
    </source>
</reference>
<dbReference type="GeneID" id="56039011"/>
<sequence>MFDRTPDRPEPTTDLPTLEPGVTVLRPPDPRSTALHRLVAETLAGGGGPAYWVDARNAANTHALYDVAPSRRTLSGLVVARAFTAYQHAGLIHELPRRVRPGTRLVVAPNVAALYRDGDVADAAATRLLEASLGYLAELADALDCPVLTSATGEDELAARAVDVADAVVDCERTRLGLTYDAPGFTPSGYHRGGYWQTTIPYWVDLFGRVTPHEPPVTPEVFA</sequence>
<accession>A0A7D5LD70</accession>
<name>A0A7D5LD70_9EURY</name>
<dbReference type="KEGG" id="halu:HUG12_16090"/>
<dbReference type="Gene3D" id="3.40.50.300">
    <property type="entry name" value="P-loop containing nucleotide triphosphate hydrolases"/>
    <property type="match status" value="1"/>
</dbReference>
<proteinExistence type="predicted"/>
<evidence type="ECO:0000313" key="1">
    <source>
        <dbReference type="EMBL" id="QLG63169.1"/>
    </source>
</evidence>
<dbReference type="RefSeq" id="WP_179269754.1">
    <property type="nucleotide sequence ID" value="NZ_CP058579.1"/>
</dbReference>
<protein>
    <submittedName>
        <fullName evidence="1">Uncharacterized protein</fullName>
    </submittedName>
</protein>
<organism evidence="1 2">
    <name type="scientific">Halorarum salinum</name>
    <dbReference type="NCBI Taxonomy" id="2743089"/>
    <lineage>
        <taxon>Archaea</taxon>
        <taxon>Methanobacteriati</taxon>
        <taxon>Methanobacteriota</taxon>
        <taxon>Stenosarchaea group</taxon>
        <taxon>Halobacteria</taxon>
        <taxon>Halobacteriales</taxon>
        <taxon>Haloferacaceae</taxon>
        <taxon>Halorarum</taxon>
    </lineage>
</organism>
<dbReference type="EMBL" id="CP058579">
    <property type="protein sequence ID" value="QLG63169.1"/>
    <property type="molecule type" value="Genomic_DNA"/>
</dbReference>
<dbReference type="Proteomes" id="UP000509626">
    <property type="component" value="Chromosome"/>
</dbReference>
<dbReference type="InterPro" id="IPR027417">
    <property type="entry name" value="P-loop_NTPase"/>
</dbReference>
<gene>
    <name evidence="1" type="ORF">HUG12_16090</name>
</gene>
<evidence type="ECO:0000313" key="2">
    <source>
        <dbReference type="Proteomes" id="UP000509626"/>
    </source>
</evidence>
<keyword evidence="2" id="KW-1185">Reference proteome</keyword>